<evidence type="ECO:0000313" key="4">
    <source>
        <dbReference type="Proteomes" id="UP000251576"/>
    </source>
</evidence>
<organism evidence="3 4">
    <name type="scientific">Enterobacter cloacae</name>
    <dbReference type="NCBI Taxonomy" id="550"/>
    <lineage>
        <taxon>Bacteria</taxon>
        <taxon>Pseudomonadati</taxon>
        <taxon>Pseudomonadota</taxon>
        <taxon>Gammaproteobacteria</taxon>
        <taxon>Enterobacterales</taxon>
        <taxon>Enterobacteriaceae</taxon>
        <taxon>Enterobacter</taxon>
        <taxon>Enterobacter cloacae complex</taxon>
    </lineage>
</organism>
<evidence type="ECO:0008006" key="5">
    <source>
        <dbReference type="Google" id="ProtNLM"/>
    </source>
</evidence>
<dbReference type="AlphaFoldDB" id="A0A330GCW7"/>
<name>A0A330GCW7_ENTCL</name>
<evidence type="ECO:0000256" key="2">
    <source>
        <dbReference type="SAM" id="MobiDB-lite"/>
    </source>
</evidence>
<dbReference type="EMBL" id="QMDH01000010">
    <property type="protein sequence ID" value="RAZ68942.1"/>
    <property type="molecule type" value="Genomic_DNA"/>
</dbReference>
<accession>A0A330GCW7</accession>
<dbReference type="RefSeq" id="WP_112780475.1">
    <property type="nucleotide sequence ID" value="NZ_CABMNQ010000010.1"/>
</dbReference>
<feature type="compositionally biased region" description="Polar residues" evidence="2">
    <location>
        <begin position="445"/>
        <end position="454"/>
    </location>
</feature>
<feature type="compositionally biased region" description="Gly residues" evidence="2">
    <location>
        <begin position="429"/>
        <end position="441"/>
    </location>
</feature>
<feature type="compositionally biased region" description="Basic and acidic residues" evidence="2">
    <location>
        <begin position="457"/>
        <end position="471"/>
    </location>
</feature>
<keyword evidence="1" id="KW-0175">Coiled coil</keyword>
<dbReference type="Proteomes" id="UP000251576">
    <property type="component" value="Unassembled WGS sequence"/>
</dbReference>
<proteinExistence type="predicted"/>
<gene>
    <name evidence="3" type="ORF">DP202_07625</name>
</gene>
<comment type="caution">
    <text evidence="3">The sequence shown here is derived from an EMBL/GenBank/DDBJ whole genome shotgun (WGS) entry which is preliminary data.</text>
</comment>
<evidence type="ECO:0000256" key="1">
    <source>
        <dbReference type="SAM" id="Coils"/>
    </source>
</evidence>
<sequence length="795" mass="87363">MSSHECRQGCQCRKQVIPVIFVPDLMGTRLYNSTENAVVWDPLAGMGSYHTPLGTAVEDLSGKVTKTTAAITSSPVVKKLIELQTVLKGLQGALNDLYKLSSRVLKSVGLDDVAKRIDAASKDANADSKSAVAKVKEQLADIKKKIAHIEKEINNVFEKMGQAEEVLRIARNVWGMISVLEWMFRDASERRKLLVGGKIGRDDTILCIPQDAEKGKETFDKSYYLVQTAIRPSDAEDRHLRGWGEVCWEQYGEFLMTLQRHLDARFNLREVAQAGATTEMGSIPKPSLVTGKALKDLFAAIEKLFDFTPAAPAAAPAKPSTDTAASKAPEPAKKEDPLPWGANPNFAKQMAGYAFPLHVVGYNWMQGCADGAQRLKRRIKQIAGSYQPGSDDETWMTKEPVKQVIVITHGMGGQVMRAALAEVGPETNGKGGEGNDAGGENSGNKSSPKNNFNQADPIKKPEAAKHDKDEQSSQFIIKPEPNPFGKDLELLKAIHVGVPQTGMPEIYAWFRAGMQTPVKSDSISDMAVAYVTNQVLGANAAEITAVLSYSQCGLEALPNNDYPKGWLCWQAMPYKIVEGEKPPKNEPLNINSEIYKEYMSSKHWFKVINLELLSFESILGEDSFSCIQDYMGKASEFHSLLKDKGLEKSIFFAGKNSKPSTRDNIVWQAQSTSTPFGDAETWVPFSGIISSDNAIMKGINYLFDTNLMSRLADSGEGSLYLTNNGTTPQMLPVEFILQKGVGEGDGQVPDVSVSTGVSIPSSEHHSDIYQDENIRKSVYKEIQQAAWDFNEQTKK</sequence>
<protein>
    <recommendedName>
        <fullName evidence="5">Alpha/beta hydrolase</fullName>
    </recommendedName>
</protein>
<feature type="compositionally biased region" description="Low complexity" evidence="2">
    <location>
        <begin position="312"/>
        <end position="329"/>
    </location>
</feature>
<reference evidence="3 4" key="1">
    <citation type="submission" date="2018-06" db="EMBL/GenBank/DDBJ databases">
        <title>ACT-28, a chromosomally-encoded AmpC with carbapenemase activity from Enterobacter kobei.</title>
        <authorList>
            <person name="Jousset A.B."/>
            <person name="Oueslati S."/>
            <person name="Bernabeu S."/>
            <person name="Takissian J."/>
            <person name="Creton E."/>
            <person name="Vogel A."/>
            <person name="Cotellon G."/>
            <person name="Bonnin R.A."/>
            <person name="Dortet L."/>
            <person name="Naas T."/>
        </authorList>
    </citation>
    <scope>NUCLEOTIDE SEQUENCE [LARGE SCALE GENOMIC DNA]</scope>
    <source>
        <strain evidence="3 4">99B3</strain>
    </source>
</reference>
<evidence type="ECO:0000313" key="3">
    <source>
        <dbReference type="EMBL" id="RAZ68942.1"/>
    </source>
</evidence>
<dbReference type="Gene3D" id="3.40.50.1820">
    <property type="entry name" value="alpha/beta hydrolase"/>
    <property type="match status" value="1"/>
</dbReference>
<feature type="coiled-coil region" evidence="1">
    <location>
        <begin position="125"/>
        <end position="166"/>
    </location>
</feature>
<dbReference type="InterPro" id="IPR029058">
    <property type="entry name" value="AB_hydrolase_fold"/>
</dbReference>
<feature type="region of interest" description="Disordered" evidence="2">
    <location>
        <begin position="312"/>
        <end position="339"/>
    </location>
</feature>
<feature type="region of interest" description="Disordered" evidence="2">
    <location>
        <begin position="424"/>
        <end position="481"/>
    </location>
</feature>